<reference evidence="2" key="1">
    <citation type="submission" date="2021-06" db="EMBL/GenBank/DDBJ databases">
        <authorList>
            <person name="Kallberg Y."/>
            <person name="Tangrot J."/>
            <person name="Rosling A."/>
        </authorList>
    </citation>
    <scope>NUCLEOTIDE SEQUENCE</scope>
    <source>
        <strain evidence="2">MA453B</strain>
    </source>
</reference>
<accession>A0A9N9KFP2</accession>
<evidence type="ECO:0000256" key="1">
    <source>
        <dbReference type="SAM" id="MobiDB-lite"/>
    </source>
</evidence>
<name>A0A9N9KFP2_9GLOM</name>
<gene>
    <name evidence="2" type="ORF">DERYTH_LOCUS27533</name>
</gene>
<keyword evidence="3" id="KW-1185">Reference proteome</keyword>
<protein>
    <submittedName>
        <fullName evidence="2">14386_t:CDS:1</fullName>
    </submittedName>
</protein>
<proteinExistence type="predicted"/>
<comment type="caution">
    <text evidence="2">The sequence shown here is derived from an EMBL/GenBank/DDBJ whole genome shotgun (WGS) entry which is preliminary data.</text>
</comment>
<dbReference type="EMBL" id="CAJVPY010063669">
    <property type="protein sequence ID" value="CAG8823616.1"/>
    <property type="molecule type" value="Genomic_DNA"/>
</dbReference>
<evidence type="ECO:0000313" key="3">
    <source>
        <dbReference type="Proteomes" id="UP000789405"/>
    </source>
</evidence>
<feature type="non-terminal residue" evidence="2">
    <location>
        <position position="44"/>
    </location>
</feature>
<feature type="region of interest" description="Disordered" evidence="1">
    <location>
        <begin position="1"/>
        <end position="28"/>
    </location>
</feature>
<dbReference type="Proteomes" id="UP000789405">
    <property type="component" value="Unassembled WGS sequence"/>
</dbReference>
<evidence type="ECO:0000313" key="2">
    <source>
        <dbReference type="EMBL" id="CAG8823616.1"/>
    </source>
</evidence>
<dbReference type="AlphaFoldDB" id="A0A9N9KFP2"/>
<organism evidence="2 3">
    <name type="scientific">Dentiscutata erythropus</name>
    <dbReference type="NCBI Taxonomy" id="1348616"/>
    <lineage>
        <taxon>Eukaryota</taxon>
        <taxon>Fungi</taxon>
        <taxon>Fungi incertae sedis</taxon>
        <taxon>Mucoromycota</taxon>
        <taxon>Glomeromycotina</taxon>
        <taxon>Glomeromycetes</taxon>
        <taxon>Diversisporales</taxon>
        <taxon>Gigasporaceae</taxon>
        <taxon>Dentiscutata</taxon>
    </lineage>
</organism>
<sequence>MPAIASILHPKDQSPSRRRASANESRDGLCSALALSKDAVTSRT</sequence>